<dbReference type="EMBL" id="GL376560">
    <property type="status" value="NOT_ANNOTATED_CDS"/>
    <property type="molecule type" value="Genomic_DNA"/>
</dbReference>
<evidence type="ECO:0000256" key="3">
    <source>
        <dbReference type="ARBA" id="ARBA00022989"/>
    </source>
</evidence>
<keyword evidence="4 6" id="KW-0472">Membrane</keyword>
<dbReference type="PANTHER" id="PTHR12308:SF73">
    <property type="entry name" value="ANOCTAMIN"/>
    <property type="match status" value="1"/>
</dbReference>
<keyword evidence="2 6" id="KW-0812">Transmembrane</keyword>
<keyword evidence="3 6" id="KW-1133">Transmembrane helix</keyword>
<reference evidence="9" key="1">
    <citation type="journal article" date="2010" name="Genome Biol.">
        <title>Genome sequence of the necrotrophic plant pathogen Pythium ultimum reveals original pathogenicity mechanisms and effector repertoire.</title>
        <authorList>
            <person name="Levesque C.A."/>
            <person name="Brouwer H."/>
            <person name="Cano L."/>
            <person name="Hamilton J.P."/>
            <person name="Holt C."/>
            <person name="Huitema E."/>
            <person name="Raffaele S."/>
            <person name="Robideau G.P."/>
            <person name="Thines M."/>
            <person name="Win J."/>
            <person name="Zerillo M.M."/>
            <person name="Beakes G.W."/>
            <person name="Boore J.L."/>
            <person name="Busam D."/>
            <person name="Dumas B."/>
            <person name="Ferriera S."/>
            <person name="Fuerstenberg S.I."/>
            <person name="Gachon C.M."/>
            <person name="Gaulin E."/>
            <person name="Govers F."/>
            <person name="Grenville-Briggs L."/>
            <person name="Horner N."/>
            <person name="Hostetler J."/>
            <person name="Jiang R.H."/>
            <person name="Johnson J."/>
            <person name="Krajaejun T."/>
            <person name="Lin H."/>
            <person name="Meijer H.J."/>
            <person name="Moore B."/>
            <person name="Morris P."/>
            <person name="Phuntmart V."/>
            <person name="Puiu D."/>
            <person name="Shetty J."/>
            <person name="Stajich J.E."/>
            <person name="Tripathy S."/>
            <person name="Wawra S."/>
            <person name="van West P."/>
            <person name="Whitty B.R."/>
            <person name="Coutinho P.M."/>
            <person name="Henrissat B."/>
            <person name="Martin F."/>
            <person name="Thomas P.D."/>
            <person name="Tyler B.M."/>
            <person name="De Vries R.P."/>
            <person name="Kamoun S."/>
            <person name="Yandell M."/>
            <person name="Tisserat N."/>
            <person name="Buell C.R."/>
        </authorList>
    </citation>
    <scope>NUCLEOTIDE SEQUENCE</scope>
    <source>
        <strain evidence="9">DAOM:BR144</strain>
    </source>
</reference>
<name>K3WPP3_GLOUD</name>
<evidence type="ECO:0000259" key="7">
    <source>
        <dbReference type="Pfam" id="PF04547"/>
    </source>
</evidence>
<evidence type="ECO:0000256" key="5">
    <source>
        <dbReference type="SAM" id="Coils"/>
    </source>
</evidence>
<feature type="domain" description="Anoctamin transmembrane" evidence="7">
    <location>
        <begin position="215"/>
        <end position="644"/>
    </location>
</feature>
<dbReference type="EnsemblProtists" id="PYU1_T006935">
    <property type="protein sequence ID" value="PYU1_T006935"/>
    <property type="gene ID" value="PYU1_G006920"/>
</dbReference>
<dbReference type="HOGENOM" id="CLU_006685_2_2_1"/>
<comment type="subcellular location">
    <subcellularLocation>
        <location evidence="1">Membrane</location>
        <topology evidence="1">Multi-pass membrane protein</topology>
    </subcellularLocation>
</comment>
<dbReference type="eggNOG" id="KOG2513">
    <property type="taxonomic scope" value="Eukaryota"/>
</dbReference>
<sequence length="754" mass="85596">MAALADAVLKGGVGTIGFVASAITLTKFIVSTHVRIGERSDAERDMDLILCFDAKTFDKSAVDFFVTMVQRQSHLLIIPKPKSIVASSEEADGSELYYLVGADYNALTAIKEKKEKLERATLVADSGTHKFDSGERIDLLVYELSHIGVSPINTGGETSEIPKPFEAEEHGLLLQQALYSRLLTDYFPLHDDQERDALMNTWVKKWKDRQPINNIRAYFGDEIGFYFAFLGTYSRWLVAPAAVGVVVFILEFFSTWSIYGRALYSLMVTSWATAFLKFWKRRESALRNEWKIAPVDSVGLDPARPDFWGEKRFDVIEGTYYTFFPSIKRVQRYLLTYVVTLAVLAVIMKLMFIYFHIENWFGVTFTEEKGWDGMYQYVSLSPSVAYSVVVLLLDAKYSELANYLTKFENHRTDSDFANALVLKLASFYFVNNFGSLFYLAFRSRDMDLLEQTLSSLLITRQLIGNVKEQLIPYMTAKSSLKTTAGKIAKETHEEAPVMSKVEAELLFPSYDGTFDDYLELFVQFGQVTLFASAYPLAALWSLANNVMEIRSDAFKLCMSYRRSRRPTSHGIGTWLYAFNALGYLSVMTNCAIFGLHSGLMDKLFPDLSFAGLLLGVTIMEHVMIAVKVSIEMLVPDIPSSVLESQRIQRAALRKKATLQVELSSRRLLMDKSANVTTDDPLDEIIEVDGVPITKESVKEWMKQEHERRTKLELEVKSLNELYMGWIREEQAKRKDAERKLSELQQNGLSNAKTA</sequence>
<dbReference type="GO" id="GO:0016020">
    <property type="term" value="C:membrane"/>
    <property type="evidence" value="ECO:0007669"/>
    <property type="project" value="UniProtKB-SubCell"/>
</dbReference>
<feature type="transmembrane region" description="Helical" evidence="6">
    <location>
        <begin position="607"/>
        <end position="626"/>
    </location>
</feature>
<dbReference type="VEuPathDB" id="FungiDB:PYU1_G006920"/>
<evidence type="ECO:0000313" key="9">
    <source>
        <dbReference type="Proteomes" id="UP000019132"/>
    </source>
</evidence>
<feature type="transmembrane region" description="Helical" evidence="6">
    <location>
        <begin position="416"/>
        <end position="441"/>
    </location>
</feature>
<dbReference type="Proteomes" id="UP000019132">
    <property type="component" value="Unassembled WGS sequence"/>
</dbReference>
<accession>K3WPP3</accession>
<dbReference type="InParanoid" id="K3WPP3"/>
<evidence type="ECO:0000256" key="4">
    <source>
        <dbReference type="ARBA" id="ARBA00023136"/>
    </source>
</evidence>
<feature type="coiled-coil region" evidence="5">
    <location>
        <begin position="701"/>
        <end position="746"/>
    </location>
</feature>
<dbReference type="InterPro" id="IPR007632">
    <property type="entry name" value="Anoctamin"/>
</dbReference>
<dbReference type="GO" id="GO:0005254">
    <property type="term" value="F:chloride channel activity"/>
    <property type="evidence" value="ECO:0007669"/>
    <property type="project" value="TreeGrafter"/>
</dbReference>
<keyword evidence="5" id="KW-0175">Coiled coil</keyword>
<feature type="transmembrane region" description="Helical" evidence="6">
    <location>
        <begin position="12"/>
        <end position="30"/>
    </location>
</feature>
<dbReference type="OMA" id="TRTDFFG"/>
<dbReference type="PANTHER" id="PTHR12308">
    <property type="entry name" value="ANOCTAMIN"/>
    <property type="match status" value="1"/>
</dbReference>
<feature type="transmembrane region" description="Helical" evidence="6">
    <location>
        <begin position="571"/>
        <end position="595"/>
    </location>
</feature>
<evidence type="ECO:0000256" key="1">
    <source>
        <dbReference type="ARBA" id="ARBA00004141"/>
    </source>
</evidence>
<evidence type="ECO:0000256" key="2">
    <source>
        <dbReference type="ARBA" id="ARBA00022692"/>
    </source>
</evidence>
<feature type="transmembrane region" description="Helical" evidence="6">
    <location>
        <begin position="377"/>
        <end position="395"/>
    </location>
</feature>
<dbReference type="AlphaFoldDB" id="K3WPP3"/>
<protein>
    <recommendedName>
        <fullName evidence="7">Anoctamin transmembrane domain-containing protein</fullName>
    </recommendedName>
</protein>
<feature type="transmembrane region" description="Helical" evidence="6">
    <location>
        <begin position="520"/>
        <end position="542"/>
    </location>
</feature>
<evidence type="ECO:0000313" key="8">
    <source>
        <dbReference type="EnsemblProtists" id="PYU1_T006935"/>
    </source>
</evidence>
<keyword evidence="9" id="KW-1185">Reference proteome</keyword>
<dbReference type="InterPro" id="IPR049452">
    <property type="entry name" value="Anoctamin_TM"/>
</dbReference>
<proteinExistence type="predicted"/>
<organism evidence="8 9">
    <name type="scientific">Globisporangium ultimum (strain ATCC 200006 / CBS 805.95 / DAOM BR144)</name>
    <name type="common">Pythium ultimum</name>
    <dbReference type="NCBI Taxonomy" id="431595"/>
    <lineage>
        <taxon>Eukaryota</taxon>
        <taxon>Sar</taxon>
        <taxon>Stramenopiles</taxon>
        <taxon>Oomycota</taxon>
        <taxon>Peronosporomycetes</taxon>
        <taxon>Pythiales</taxon>
        <taxon>Pythiaceae</taxon>
        <taxon>Globisporangium</taxon>
    </lineage>
</organism>
<reference evidence="8" key="3">
    <citation type="submission" date="2015-02" db="UniProtKB">
        <authorList>
            <consortium name="EnsemblProtists"/>
        </authorList>
    </citation>
    <scope>IDENTIFICATION</scope>
    <source>
        <strain evidence="8">DAOM BR144</strain>
    </source>
</reference>
<feature type="transmembrane region" description="Helical" evidence="6">
    <location>
        <begin position="236"/>
        <end position="256"/>
    </location>
</feature>
<dbReference type="Pfam" id="PF04547">
    <property type="entry name" value="Anoctamin"/>
    <property type="match status" value="1"/>
</dbReference>
<reference evidence="9" key="2">
    <citation type="submission" date="2010-04" db="EMBL/GenBank/DDBJ databases">
        <authorList>
            <person name="Buell R."/>
            <person name="Hamilton J."/>
            <person name="Hostetler J."/>
        </authorList>
    </citation>
    <scope>NUCLEOTIDE SEQUENCE [LARGE SCALE GENOMIC DNA]</scope>
    <source>
        <strain evidence="9">DAOM:BR144</strain>
    </source>
</reference>
<evidence type="ECO:0000256" key="6">
    <source>
        <dbReference type="SAM" id="Phobius"/>
    </source>
</evidence>
<feature type="transmembrane region" description="Helical" evidence="6">
    <location>
        <begin position="262"/>
        <end position="279"/>
    </location>
</feature>
<feature type="transmembrane region" description="Helical" evidence="6">
    <location>
        <begin position="334"/>
        <end position="357"/>
    </location>
</feature>